<comment type="caution">
    <text evidence="1">The sequence shown here is derived from an EMBL/GenBank/DDBJ whole genome shotgun (WGS) entry which is preliminary data.</text>
</comment>
<dbReference type="CDD" id="cd13441">
    <property type="entry name" value="CamS_repeat_1"/>
    <property type="match status" value="1"/>
</dbReference>
<reference evidence="1 2" key="1">
    <citation type="submission" date="2023-06" db="EMBL/GenBank/DDBJ databases">
        <title>Influencing factors and mechanism of Cr(VI) reduction by facultative anaerobic Exiguobacterium sp. PY14.</title>
        <authorList>
            <person name="Zou L."/>
        </authorList>
    </citation>
    <scope>NUCLEOTIDE SEQUENCE [LARGE SCALE GENOMIC DNA]</scope>
    <source>
        <strain evidence="1 2">PY14</strain>
    </source>
</reference>
<gene>
    <name evidence="1" type="ORF">QR695_11345</name>
</gene>
<protein>
    <submittedName>
        <fullName evidence="1">CamS family sex pheromone protein</fullName>
    </submittedName>
</protein>
<dbReference type="EMBL" id="JASWER010000009">
    <property type="protein sequence ID" value="MDL5377600.1"/>
    <property type="molecule type" value="Genomic_DNA"/>
</dbReference>
<dbReference type="InterPro" id="IPR011426">
    <property type="entry name" value="CamS"/>
</dbReference>
<sequence length="390" mass="43401">MKWKQMLIPALAATVFLGGCSMKIPMGEEEVTPTGEETAAEGVTQAIQARDSYYQMVIPFKPAAARGLAQRQVSSSLELEEVELGLMRHSTGAFDPEKYAYQEGQLLTSEDVSRLLGRKDKTSEGLVPLNPAYANGTAEVAEDQFVEGNKKSPLYLASLVEQNYMTKTDSGYQLGGVSFALILNQEYVFQAPNFGPTYTEKLDEKKVIAEGERMANELVAQLRKREDFKDLDINVALYMKAPQGSPTPGNYIKSAFVGSANEVAANDWTAIDETYYYFPSATATTEVRDDAQKFSLFSDRIADVFPDFSGMIGKGFYQNGELSRIEIDIPIQFYSRAELVGFTQHVVGLLENRWEYNRNVPVRINVTSLGGQQEVTIVFEEGMDSPRVYF</sequence>
<dbReference type="Pfam" id="PF07537">
    <property type="entry name" value="CamS"/>
    <property type="match status" value="1"/>
</dbReference>
<keyword evidence="2" id="KW-1185">Reference proteome</keyword>
<dbReference type="PROSITE" id="PS51257">
    <property type="entry name" value="PROKAR_LIPOPROTEIN"/>
    <property type="match status" value="1"/>
</dbReference>
<proteinExistence type="predicted"/>
<evidence type="ECO:0000313" key="2">
    <source>
        <dbReference type="Proteomes" id="UP001230807"/>
    </source>
</evidence>
<dbReference type="PIRSF" id="PIRSF012509">
    <property type="entry name" value="CamS"/>
    <property type="match status" value="1"/>
</dbReference>
<dbReference type="RefSeq" id="WP_214719795.1">
    <property type="nucleotide sequence ID" value="NZ_CP183077.1"/>
</dbReference>
<dbReference type="Proteomes" id="UP001230807">
    <property type="component" value="Unassembled WGS sequence"/>
</dbReference>
<dbReference type="Gene3D" id="3.10.570.10">
    <property type="entry name" value="sex pheromone staph- cam373 precursor domain"/>
    <property type="match status" value="1"/>
</dbReference>
<accession>A0ABT7MQW2</accession>
<name>A0ABT7MQW2_9BACL</name>
<dbReference type="CDD" id="cd13440">
    <property type="entry name" value="CamS_repeat_2"/>
    <property type="match status" value="1"/>
</dbReference>
<evidence type="ECO:0000313" key="1">
    <source>
        <dbReference type="EMBL" id="MDL5377600.1"/>
    </source>
</evidence>
<organism evidence="1 2">
    <name type="scientific">Exiguobacterium mexicanum</name>
    <dbReference type="NCBI Taxonomy" id="340146"/>
    <lineage>
        <taxon>Bacteria</taxon>
        <taxon>Bacillati</taxon>
        <taxon>Bacillota</taxon>
        <taxon>Bacilli</taxon>
        <taxon>Bacillales</taxon>
        <taxon>Bacillales Family XII. Incertae Sedis</taxon>
        <taxon>Exiguobacterium</taxon>
    </lineage>
</organism>